<feature type="chain" id="PRO_5014941087" description="CBM-cenC domain-containing protein" evidence="1">
    <location>
        <begin position="22"/>
        <end position="333"/>
    </location>
</feature>
<evidence type="ECO:0000313" key="3">
    <source>
        <dbReference type="Proteomes" id="UP000245910"/>
    </source>
</evidence>
<dbReference type="EMBL" id="LN649230">
    <property type="protein sequence ID" value="CEI61463.1"/>
    <property type="molecule type" value="Genomic_DNA"/>
</dbReference>
<organism evidence="2 3">
    <name type="scientific">Fusarium venenatum</name>
    <dbReference type="NCBI Taxonomy" id="56646"/>
    <lineage>
        <taxon>Eukaryota</taxon>
        <taxon>Fungi</taxon>
        <taxon>Dikarya</taxon>
        <taxon>Ascomycota</taxon>
        <taxon>Pezizomycotina</taxon>
        <taxon>Sordariomycetes</taxon>
        <taxon>Hypocreomycetidae</taxon>
        <taxon>Hypocreales</taxon>
        <taxon>Nectriaceae</taxon>
        <taxon>Fusarium</taxon>
    </lineage>
</organism>
<reference evidence="3" key="1">
    <citation type="submission" date="2014-10" db="EMBL/GenBank/DDBJ databases">
        <authorList>
            <person name="King R."/>
        </authorList>
    </citation>
    <scope>NUCLEOTIDE SEQUENCE [LARGE SCALE GENOMIC DNA]</scope>
    <source>
        <strain evidence="3">A3/5</strain>
    </source>
</reference>
<dbReference type="GeneID" id="37257538"/>
<name>A0A2L2T1W4_9HYPO</name>
<keyword evidence="3" id="KW-1185">Reference proteome</keyword>
<dbReference type="Proteomes" id="UP000245910">
    <property type="component" value="Chromosome II"/>
</dbReference>
<dbReference type="KEGG" id="fvn:FVRRES_05899"/>
<dbReference type="RefSeq" id="XP_025585183.1">
    <property type="nucleotide sequence ID" value="XM_025734369.2"/>
</dbReference>
<evidence type="ECO:0000256" key="1">
    <source>
        <dbReference type="SAM" id="SignalP"/>
    </source>
</evidence>
<sequence length="333" mass="35750">MIFHKLLTAVAVVTLAGNIEASPCKPVSGSSTIHMETSTTEMVTTEGIPTPIEVLSSATTIIPITASTSEAPISSVTLTPGASTFFDEATTLVTSTVESTAFDPTTTFTESNSVTTLVTIVSSMTEVPITTAYVTTELPATETATSSSPPQCTFTGEYINYVQNPSFDNKVSGKWVTTSPWVFLQTPWLSPNSGRGGSNAIAIKYPDGAWSSSILQSLQGVVAGREYVLRYYWSLQGQPLQSDDCRIGTSAGPLGQTMHFVYTDGGETIQQGQYYMQEFHITAGQDDQNLSIGFFCRAGYSGDTVTVYIDDVSVYDYYEGCDSPTEAVIKNTR</sequence>
<dbReference type="AlphaFoldDB" id="A0A2L2T1W4"/>
<protein>
    <recommendedName>
        <fullName evidence="4">CBM-cenC domain-containing protein</fullName>
    </recommendedName>
</protein>
<dbReference type="InterPro" id="IPR008979">
    <property type="entry name" value="Galactose-bd-like_sf"/>
</dbReference>
<dbReference type="OrthoDB" id="5103650at2759"/>
<keyword evidence="1" id="KW-0732">Signal</keyword>
<evidence type="ECO:0000313" key="2">
    <source>
        <dbReference type="EMBL" id="CEI61463.1"/>
    </source>
</evidence>
<feature type="signal peptide" evidence="1">
    <location>
        <begin position="1"/>
        <end position="21"/>
    </location>
</feature>
<evidence type="ECO:0008006" key="4">
    <source>
        <dbReference type="Google" id="ProtNLM"/>
    </source>
</evidence>
<dbReference type="STRING" id="56646.A0A2L2T1W4"/>
<dbReference type="Gene3D" id="2.60.120.260">
    <property type="entry name" value="Galactose-binding domain-like"/>
    <property type="match status" value="1"/>
</dbReference>
<dbReference type="SUPFAM" id="SSF49785">
    <property type="entry name" value="Galactose-binding domain-like"/>
    <property type="match status" value="1"/>
</dbReference>
<proteinExistence type="predicted"/>
<accession>A0A2L2T1W4</accession>